<sequence length="311" mass="34802">MKPDAKSTKAAQLQQDMQASNRAQLVKDNHLGEQDGSNLSGGDPPQKAMLTPCAHVLCEECLRESLSNDPENGCPVCRTVVDMDKVFALPPPFSKAQGEKSPSTRSAVEELVQEDKPASDDDGTGFESAKLQQLLHDLKAIKLENDHAESPDQRRKVVVFSQWTSMLDMVSQLLKRNGFSHCTFNGSLSQEARERVLTRFEKDPSVEVLVISLKAGGVGLNLTCASVVILLDPWWNPGVEEQAIDRVHRLGQTRDVMVKRYVVNDTVEDMILQLQQRKEKLAKHVLVVAKAHDERRSERLNLDDLRSFFHQ</sequence>
<dbReference type="InterPro" id="IPR027417">
    <property type="entry name" value="P-loop_NTPase"/>
</dbReference>
<gene>
    <name evidence="12" type="ORF">BBI17_000933</name>
    <name evidence="13" type="ORF">BBO99_00001032</name>
</gene>
<accession>A0A3R7H4N2</accession>
<dbReference type="GO" id="GO:0005634">
    <property type="term" value="C:nucleus"/>
    <property type="evidence" value="ECO:0007669"/>
    <property type="project" value="TreeGrafter"/>
</dbReference>
<dbReference type="InterPro" id="IPR050628">
    <property type="entry name" value="SNF2_RAD54_helicase_TF"/>
</dbReference>
<dbReference type="Gene3D" id="3.30.40.10">
    <property type="entry name" value="Zinc/RING finger domain, C3HC4 (zinc finger)"/>
    <property type="match status" value="1"/>
</dbReference>
<dbReference type="PROSITE" id="PS00518">
    <property type="entry name" value="ZF_RING_1"/>
    <property type="match status" value="1"/>
</dbReference>
<keyword evidence="5" id="KW-0347">Helicase</keyword>
<evidence type="ECO:0000256" key="3">
    <source>
        <dbReference type="ARBA" id="ARBA00022771"/>
    </source>
</evidence>
<dbReference type="InterPro" id="IPR001650">
    <property type="entry name" value="Helicase_C-like"/>
</dbReference>
<keyword evidence="2" id="KW-0547">Nucleotide-binding</keyword>
<dbReference type="PROSITE" id="PS51194">
    <property type="entry name" value="HELICASE_CTER"/>
    <property type="match status" value="1"/>
</dbReference>
<evidence type="ECO:0000259" key="10">
    <source>
        <dbReference type="PROSITE" id="PS50089"/>
    </source>
</evidence>
<dbReference type="CDD" id="cd18793">
    <property type="entry name" value="SF2_C_SNF"/>
    <property type="match status" value="1"/>
</dbReference>
<dbReference type="GO" id="GO:0005524">
    <property type="term" value="F:ATP binding"/>
    <property type="evidence" value="ECO:0007669"/>
    <property type="project" value="UniProtKB-KW"/>
</dbReference>
<proteinExistence type="predicted"/>
<dbReference type="EMBL" id="MAYM02000049">
    <property type="protein sequence ID" value="RLN46446.1"/>
    <property type="molecule type" value="Genomic_DNA"/>
</dbReference>
<reference evidence="14 15" key="1">
    <citation type="submission" date="2018-07" db="EMBL/GenBank/DDBJ databases">
        <title>Genome sequencing of oomycete isolates from Chile give support for New Zealand origin for Phytophthora kernoviae and make available the first Nothophytophthora sp. genome.</title>
        <authorList>
            <person name="Studholme D.J."/>
            <person name="Sanfuentes E."/>
            <person name="Panda P."/>
            <person name="Hill R."/>
            <person name="Sambles C."/>
            <person name="Grant M."/>
            <person name="Williams N.M."/>
            <person name="Mcdougal R.L."/>
        </authorList>
    </citation>
    <scope>NUCLEOTIDE SEQUENCE [LARGE SCALE GENOMIC DNA]</scope>
    <source>
        <strain evidence="12">Chile2</strain>
        <strain evidence="13">Chile4</strain>
    </source>
</reference>
<evidence type="ECO:0000313" key="12">
    <source>
        <dbReference type="EMBL" id="RLN46446.1"/>
    </source>
</evidence>
<evidence type="ECO:0000256" key="2">
    <source>
        <dbReference type="ARBA" id="ARBA00022741"/>
    </source>
</evidence>
<dbReference type="Pfam" id="PF14634">
    <property type="entry name" value="zf-RING_5"/>
    <property type="match status" value="1"/>
</dbReference>
<keyword evidence="4" id="KW-0378">Hydrolase</keyword>
<dbReference type="GO" id="GO:0008094">
    <property type="term" value="F:ATP-dependent activity, acting on DNA"/>
    <property type="evidence" value="ECO:0007669"/>
    <property type="project" value="TreeGrafter"/>
</dbReference>
<evidence type="ECO:0000256" key="8">
    <source>
        <dbReference type="PROSITE-ProRule" id="PRU00175"/>
    </source>
</evidence>
<dbReference type="InterPro" id="IPR017907">
    <property type="entry name" value="Znf_RING_CS"/>
</dbReference>
<dbReference type="AlphaFoldDB" id="A0A3R7H4N2"/>
<evidence type="ECO:0000256" key="6">
    <source>
        <dbReference type="ARBA" id="ARBA00022833"/>
    </source>
</evidence>
<feature type="domain" description="RING-type" evidence="10">
    <location>
        <begin position="43"/>
        <end position="78"/>
    </location>
</feature>
<dbReference type="InterPro" id="IPR049730">
    <property type="entry name" value="SNF2/RAD54-like_C"/>
</dbReference>
<keyword evidence="6" id="KW-0862">Zinc</keyword>
<dbReference type="InterPro" id="IPR013083">
    <property type="entry name" value="Znf_RING/FYVE/PHD"/>
</dbReference>
<name>A0A3R7H4N2_9STRA</name>
<keyword evidence="1" id="KW-0479">Metal-binding</keyword>
<evidence type="ECO:0000313" key="14">
    <source>
        <dbReference type="Proteomes" id="UP000285624"/>
    </source>
</evidence>
<dbReference type="InterPro" id="IPR001841">
    <property type="entry name" value="Znf_RING"/>
</dbReference>
<keyword evidence="3 8" id="KW-0863">Zinc-finger</keyword>
<dbReference type="Gene3D" id="3.40.50.300">
    <property type="entry name" value="P-loop containing nucleotide triphosphate hydrolases"/>
    <property type="match status" value="1"/>
</dbReference>
<feature type="compositionally biased region" description="Polar residues" evidence="9">
    <location>
        <begin position="9"/>
        <end position="23"/>
    </location>
</feature>
<dbReference type="SUPFAM" id="SSF57850">
    <property type="entry name" value="RING/U-box"/>
    <property type="match status" value="1"/>
</dbReference>
<evidence type="ECO:0000313" key="13">
    <source>
        <dbReference type="EMBL" id="RLN84849.1"/>
    </source>
</evidence>
<evidence type="ECO:0000256" key="5">
    <source>
        <dbReference type="ARBA" id="ARBA00022806"/>
    </source>
</evidence>
<dbReference type="PANTHER" id="PTHR45626:SF22">
    <property type="entry name" value="DNA REPAIR PROTEIN RAD5"/>
    <property type="match status" value="1"/>
</dbReference>
<comment type="caution">
    <text evidence="13">The sequence shown here is derived from an EMBL/GenBank/DDBJ whole genome shotgun (WGS) entry which is preliminary data.</text>
</comment>
<evidence type="ECO:0000256" key="9">
    <source>
        <dbReference type="SAM" id="MobiDB-lite"/>
    </source>
</evidence>
<dbReference type="STRING" id="325452.A0A3R7H4N2"/>
<dbReference type="PANTHER" id="PTHR45626">
    <property type="entry name" value="TRANSCRIPTION TERMINATION FACTOR 2-RELATED"/>
    <property type="match status" value="1"/>
</dbReference>
<feature type="region of interest" description="Disordered" evidence="9">
    <location>
        <begin position="91"/>
        <end position="125"/>
    </location>
</feature>
<evidence type="ECO:0000256" key="4">
    <source>
        <dbReference type="ARBA" id="ARBA00022801"/>
    </source>
</evidence>
<evidence type="ECO:0000313" key="15">
    <source>
        <dbReference type="Proteomes" id="UP000285883"/>
    </source>
</evidence>
<protein>
    <recommendedName>
        <fullName evidence="16">Helicase C-terminal domain-containing protein</fullName>
    </recommendedName>
</protein>
<dbReference type="GO" id="GO:0008270">
    <property type="term" value="F:zinc ion binding"/>
    <property type="evidence" value="ECO:0007669"/>
    <property type="project" value="UniProtKB-KW"/>
</dbReference>
<evidence type="ECO:0000256" key="1">
    <source>
        <dbReference type="ARBA" id="ARBA00022723"/>
    </source>
</evidence>
<feature type="region of interest" description="Disordered" evidence="9">
    <location>
        <begin position="1"/>
        <end position="46"/>
    </location>
</feature>
<dbReference type="PROSITE" id="PS50089">
    <property type="entry name" value="ZF_RING_2"/>
    <property type="match status" value="1"/>
</dbReference>
<feature type="domain" description="Helicase C-terminal" evidence="11">
    <location>
        <begin position="133"/>
        <end position="294"/>
    </location>
</feature>
<dbReference type="Proteomes" id="UP000285624">
    <property type="component" value="Unassembled WGS sequence"/>
</dbReference>
<keyword evidence="7" id="KW-0067">ATP-binding</keyword>
<dbReference type="SUPFAM" id="SSF52540">
    <property type="entry name" value="P-loop containing nucleoside triphosphate hydrolases"/>
    <property type="match status" value="1"/>
</dbReference>
<organism evidence="13 14">
    <name type="scientific">Phytophthora kernoviae</name>
    <dbReference type="NCBI Taxonomy" id="325452"/>
    <lineage>
        <taxon>Eukaryota</taxon>
        <taxon>Sar</taxon>
        <taxon>Stramenopiles</taxon>
        <taxon>Oomycota</taxon>
        <taxon>Peronosporomycetes</taxon>
        <taxon>Peronosporales</taxon>
        <taxon>Peronosporaceae</taxon>
        <taxon>Phytophthora</taxon>
    </lineage>
</organism>
<dbReference type="SMART" id="SM00490">
    <property type="entry name" value="HELICc"/>
    <property type="match status" value="1"/>
</dbReference>
<dbReference type="Proteomes" id="UP000285883">
    <property type="component" value="Unassembled WGS sequence"/>
</dbReference>
<dbReference type="GO" id="GO:0016787">
    <property type="term" value="F:hydrolase activity"/>
    <property type="evidence" value="ECO:0007669"/>
    <property type="project" value="UniProtKB-KW"/>
</dbReference>
<dbReference type="GO" id="GO:0006281">
    <property type="term" value="P:DNA repair"/>
    <property type="evidence" value="ECO:0007669"/>
    <property type="project" value="TreeGrafter"/>
</dbReference>
<dbReference type="EMBL" id="MBDN02000014">
    <property type="protein sequence ID" value="RLN84849.1"/>
    <property type="molecule type" value="Genomic_DNA"/>
</dbReference>
<dbReference type="GO" id="GO:0004386">
    <property type="term" value="F:helicase activity"/>
    <property type="evidence" value="ECO:0007669"/>
    <property type="project" value="UniProtKB-KW"/>
</dbReference>
<evidence type="ECO:0000256" key="7">
    <source>
        <dbReference type="ARBA" id="ARBA00022840"/>
    </source>
</evidence>
<dbReference type="Pfam" id="PF00271">
    <property type="entry name" value="Helicase_C"/>
    <property type="match status" value="1"/>
</dbReference>
<keyword evidence="14" id="KW-1185">Reference proteome</keyword>
<evidence type="ECO:0000259" key="11">
    <source>
        <dbReference type="PROSITE" id="PS51194"/>
    </source>
</evidence>
<evidence type="ECO:0008006" key="16">
    <source>
        <dbReference type="Google" id="ProtNLM"/>
    </source>
</evidence>